<evidence type="ECO:0000313" key="1">
    <source>
        <dbReference type="EMBL" id="OGG14180.1"/>
    </source>
</evidence>
<name>A0A1F5ZNU6_9BACT</name>
<dbReference type="AlphaFoldDB" id="A0A1F5ZNU6"/>
<protein>
    <submittedName>
        <fullName evidence="1">Uncharacterized protein</fullName>
    </submittedName>
</protein>
<reference evidence="1 2" key="1">
    <citation type="journal article" date="2016" name="Nat. Commun.">
        <title>Thousands of microbial genomes shed light on interconnected biogeochemical processes in an aquifer system.</title>
        <authorList>
            <person name="Anantharaman K."/>
            <person name="Brown C.T."/>
            <person name="Hug L.A."/>
            <person name="Sharon I."/>
            <person name="Castelle C.J."/>
            <person name="Probst A.J."/>
            <person name="Thomas B.C."/>
            <person name="Singh A."/>
            <person name="Wilkins M.J."/>
            <person name="Karaoz U."/>
            <person name="Brodie E.L."/>
            <person name="Williams K.H."/>
            <person name="Hubbard S.S."/>
            <person name="Banfield J.F."/>
        </authorList>
    </citation>
    <scope>NUCLEOTIDE SEQUENCE [LARGE SCALE GENOMIC DNA]</scope>
</reference>
<comment type="caution">
    <text evidence="1">The sequence shown here is derived from an EMBL/GenBank/DDBJ whole genome shotgun (WGS) entry which is preliminary data.</text>
</comment>
<sequence>MAISPAYVESEYRDTFVPMEIVGTVVPVEGTIVLVGAHTQLEGVSPAGPCDSATGKVTFERHGTKIVKGESIPDIIPVVVCSRGNCDAKAFPQT</sequence>
<dbReference type="Proteomes" id="UP000177416">
    <property type="component" value="Unassembled WGS sequence"/>
</dbReference>
<gene>
    <name evidence="1" type="ORF">A2875_05520</name>
</gene>
<proteinExistence type="predicted"/>
<organism evidence="1 2">
    <name type="scientific">Candidatus Gottesmanbacteria bacterium RIFCSPHIGHO2_01_FULL_46_14</name>
    <dbReference type="NCBI Taxonomy" id="1798380"/>
    <lineage>
        <taxon>Bacteria</taxon>
        <taxon>Candidatus Gottesmaniibacteriota</taxon>
    </lineage>
</organism>
<accession>A0A1F5ZNU6</accession>
<evidence type="ECO:0000313" key="2">
    <source>
        <dbReference type="Proteomes" id="UP000177416"/>
    </source>
</evidence>
<dbReference type="EMBL" id="MFJJ01000025">
    <property type="protein sequence ID" value="OGG14180.1"/>
    <property type="molecule type" value="Genomic_DNA"/>
</dbReference>